<dbReference type="AlphaFoldDB" id="A0A3D8QIU9"/>
<protein>
    <submittedName>
        <fullName evidence="2">Uncharacterized protein</fullName>
    </submittedName>
</protein>
<keyword evidence="3" id="KW-1185">Reference proteome</keyword>
<name>A0A3D8QIU9_9EURO</name>
<gene>
    <name evidence="2" type="ORF">DSM5745_10407</name>
</gene>
<proteinExistence type="predicted"/>
<reference evidence="2 3" key="1">
    <citation type="journal article" date="2018" name="IMA Fungus">
        <title>IMA Genome-F 9: Draft genome sequence of Annulohypoxylon stygium, Aspergillus mulundensis, Berkeleyomyces basicola (syn. Thielaviopsis basicola), Ceratocystis smalleyi, two Cercospora beticola strains, Coleophoma cylindrospora, Fusarium fracticaudum, Phialophora cf. hyalina, and Morchella septimelata.</title>
        <authorList>
            <person name="Wingfield B.D."/>
            <person name="Bills G.F."/>
            <person name="Dong Y."/>
            <person name="Huang W."/>
            <person name="Nel W.J."/>
            <person name="Swalarsk-Parry B.S."/>
            <person name="Vaghefi N."/>
            <person name="Wilken P.M."/>
            <person name="An Z."/>
            <person name="de Beer Z.W."/>
            <person name="De Vos L."/>
            <person name="Chen L."/>
            <person name="Duong T.A."/>
            <person name="Gao Y."/>
            <person name="Hammerbacher A."/>
            <person name="Kikkert J.R."/>
            <person name="Li Y."/>
            <person name="Li H."/>
            <person name="Li K."/>
            <person name="Li Q."/>
            <person name="Liu X."/>
            <person name="Ma X."/>
            <person name="Naidoo K."/>
            <person name="Pethybridge S.J."/>
            <person name="Sun J."/>
            <person name="Steenkamp E.T."/>
            <person name="van der Nest M.A."/>
            <person name="van Wyk S."/>
            <person name="Wingfield M.J."/>
            <person name="Xiong C."/>
            <person name="Yue Q."/>
            <person name="Zhang X."/>
        </authorList>
    </citation>
    <scope>NUCLEOTIDE SEQUENCE [LARGE SCALE GENOMIC DNA]</scope>
    <source>
        <strain evidence="2 3">DSM 5745</strain>
    </source>
</reference>
<sequence length="57" mass="6314">MSPRISGETAATARSRRHSGWSYRGDVELCLHYANEATSDVDDVEEDVSATQVQETQ</sequence>
<dbReference type="Proteomes" id="UP000256690">
    <property type="component" value="Unassembled WGS sequence"/>
</dbReference>
<evidence type="ECO:0000256" key="1">
    <source>
        <dbReference type="SAM" id="MobiDB-lite"/>
    </source>
</evidence>
<accession>A0A3D8QIU9</accession>
<organism evidence="2 3">
    <name type="scientific">Aspergillus mulundensis</name>
    <dbReference type="NCBI Taxonomy" id="1810919"/>
    <lineage>
        <taxon>Eukaryota</taxon>
        <taxon>Fungi</taxon>
        <taxon>Dikarya</taxon>
        <taxon>Ascomycota</taxon>
        <taxon>Pezizomycotina</taxon>
        <taxon>Eurotiomycetes</taxon>
        <taxon>Eurotiomycetidae</taxon>
        <taxon>Eurotiales</taxon>
        <taxon>Aspergillaceae</taxon>
        <taxon>Aspergillus</taxon>
        <taxon>Aspergillus subgen. Nidulantes</taxon>
    </lineage>
</organism>
<comment type="caution">
    <text evidence="2">The sequence shown here is derived from an EMBL/GenBank/DDBJ whole genome shotgun (WGS) entry which is preliminary data.</text>
</comment>
<evidence type="ECO:0000313" key="2">
    <source>
        <dbReference type="EMBL" id="RDW61735.1"/>
    </source>
</evidence>
<feature type="region of interest" description="Disordered" evidence="1">
    <location>
        <begin position="1"/>
        <end position="20"/>
    </location>
</feature>
<dbReference type="RefSeq" id="XP_026598866.1">
    <property type="nucleotide sequence ID" value="XM_026752423.1"/>
</dbReference>
<dbReference type="GeneID" id="38120777"/>
<dbReference type="EMBL" id="PVWQ01000016">
    <property type="protein sequence ID" value="RDW61735.1"/>
    <property type="molecule type" value="Genomic_DNA"/>
</dbReference>
<evidence type="ECO:0000313" key="3">
    <source>
        <dbReference type="Proteomes" id="UP000256690"/>
    </source>
</evidence>